<feature type="region of interest" description="Disordered" evidence="1">
    <location>
        <begin position="1"/>
        <end position="36"/>
    </location>
</feature>
<evidence type="ECO:0000256" key="1">
    <source>
        <dbReference type="SAM" id="MobiDB-lite"/>
    </source>
</evidence>
<gene>
    <name evidence="2" type="ORF">Poly51_00370</name>
</gene>
<feature type="compositionally biased region" description="Polar residues" evidence="1">
    <location>
        <begin position="1"/>
        <end position="10"/>
    </location>
</feature>
<organism evidence="2 3">
    <name type="scientific">Rubripirellula tenax</name>
    <dbReference type="NCBI Taxonomy" id="2528015"/>
    <lineage>
        <taxon>Bacteria</taxon>
        <taxon>Pseudomonadati</taxon>
        <taxon>Planctomycetota</taxon>
        <taxon>Planctomycetia</taxon>
        <taxon>Pirellulales</taxon>
        <taxon>Pirellulaceae</taxon>
        <taxon>Rubripirellula</taxon>
    </lineage>
</organism>
<name>A0A5C6FG21_9BACT</name>
<proteinExistence type="predicted"/>
<protein>
    <submittedName>
        <fullName evidence="2">Uncharacterized protein</fullName>
    </submittedName>
</protein>
<comment type="caution">
    <text evidence="2">The sequence shown here is derived from an EMBL/GenBank/DDBJ whole genome shotgun (WGS) entry which is preliminary data.</text>
</comment>
<keyword evidence="3" id="KW-1185">Reference proteome</keyword>
<accession>A0A5C6FG21</accession>
<reference evidence="2 3" key="1">
    <citation type="submission" date="2019-02" db="EMBL/GenBank/DDBJ databases">
        <title>Deep-cultivation of Planctomycetes and their phenomic and genomic characterization uncovers novel biology.</title>
        <authorList>
            <person name="Wiegand S."/>
            <person name="Jogler M."/>
            <person name="Boedeker C."/>
            <person name="Pinto D."/>
            <person name="Vollmers J."/>
            <person name="Rivas-Marin E."/>
            <person name="Kohn T."/>
            <person name="Peeters S.H."/>
            <person name="Heuer A."/>
            <person name="Rast P."/>
            <person name="Oberbeckmann S."/>
            <person name="Bunk B."/>
            <person name="Jeske O."/>
            <person name="Meyerdierks A."/>
            <person name="Storesund J.E."/>
            <person name="Kallscheuer N."/>
            <person name="Luecker S."/>
            <person name="Lage O.M."/>
            <person name="Pohl T."/>
            <person name="Merkel B.J."/>
            <person name="Hornburger P."/>
            <person name="Mueller R.-W."/>
            <person name="Bruemmer F."/>
            <person name="Labrenz M."/>
            <person name="Spormann A.M."/>
            <person name="Op Den Camp H."/>
            <person name="Overmann J."/>
            <person name="Amann R."/>
            <person name="Jetten M.S.M."/>
            <person name="Mascher T."/>
            <person name="Medema M.H."/>
            <person name="Devos D.P."/>
            <person name="Kaster A.-K."/>
            <person name="Ovreas L."/>
            <person name="Rohde M."/>
            <person name="Galperin M.Y."/>
            <person name="Jogler C."/>
        </authorList>
    </citation>
    <scope>NUCLEOTIDE SEQUENCE [LARGE SCALE GENOMIC DNA]</scope>
    <source>
        <strain evidence="2 3">Poly51</strain>
    </source>
</reference>
<dbReference type="AlphaFoldDB" id="A0A5C6FG21"/>
<dbReference type="Proteomes" id="UP000318288">
    <property type="component" value="Unassembled WGS sequence"/>
</dbReference>
<evidence type="ECO:0000313" key="2">
    <source>
        <dbReference type="EMBL" id="TWU59765.1"/>
    </source>
</evidence>
<sequence length="74" mass="8136">MVSTWALSSTSKRRISSGGSDSKSSPEHRFGVATRENNHLKLGGNVRQASFVGDLRLMTDGVQLMMEALCIIRR</sequence>
<dbReference type="EMBL" id="SJPW01000001">
    <property type="protein sequence ID" value="TWU59765.1"/>
    <property type="molecule type" value="Genomic_DNA"/>
</dbReference>
<evidence type="ECO:0000313" key="3">
    <source>
        <dbReference type="Proteomes" id="UP000318288"/>
    </source>
</evidence>